<dbReference type="EMBL" id="CP136894">
    <property type="protein sequence ID" value="WOL09023.1"/>
    <property type="molecule type" value="Genomic_DNA"/>
</dbReference>
<organism evidence="2 3">
    <name type="scientific">Canna indica</name>
    <name type="common">Indian-shot</name>
    <dbReference type="NCBI Taxonomy" id="4628"/>
    <lineage>
        <taxon>Eukaryota</taxon>
        <taxon>Viridiplantae</taxon>
        <taxon>Streptophyta</taxon>
        <taxon>Embryophyta</taxon>
        <taxon>Tracheophyta</taxon>
        <taxon>Spermatophyta</taxon>
        <taxon>Magnoliopsida</taxon>
        <taxon>Liliopsida</taxon>
        <taxon>Zingiberales</taxon>
        <taxon>Cannaceae</taxon>
        <taxon>Canna</taxon>
    </lineage>
</organism>
<feature type="region of interest" description="Disordered" evidence="1">
    <location>
        <begin position="1"/>
        <end position="29"/>
    </location>
</feature>
<protein>
    <submittedName>
        <fullName evidence="2">Uncharacterized protein</fullName>
    </submittedName>
</protein>
<name>A0AAQ3KL36_9LILI</name>
<feature type="region of interest" description="Disordered" evidence="1">
    <location>
        <begin position="41"/>
        <end position="101"/>
    </location>
</feature>
<gene>
    <name evidence="2" type="ORF">Cni_G17776</name>
</gene>
<reference evidence="2 3" key="1">
    <citation type="submission" date="2023-10" db="EMBL/GenBank/DDBJ databases">
        <title>Chromosome-scale genome assembly provides insights into flower coloration mechanisms of Canna indica.</title>
        <authorList>
            <person name="Li C."/>
        </authorList>
    </citation>
    <scope>NUCLEOTIDE SEQUENCE [LARGE SCALE GENOMIC DNA]</scope>
    <source>
        <tissue evidence="2">Flower</tissue>
    </source>
</reference>
<dbReference type="Proteomes" id="UP001327560">
    <property type="component" value="Chromosome 5"/>
</dbReference>
<sequence>MHGSAKGLGEDTDRSENMPGTAAGGPATSLAEYDSLSYDATSMKARGATPRMTHFDGGSPPCSPRRRRQRSRRWISVAETHRSYSSRTRTIAPTVMEIGGT</sequence>
<accession>A0AAQ3KL36</accession>
<feature type="compositionally biased region" description="Basic residues" evidence="1">
    <location>
        <begin position="64"/>
        <end position="73"/>
    </location>
</feature>
<keyword evidence="3" id="KW-1185">Reference proteome</keyword>
<proteinExistence type="predicted"/>
<evidence type="ECO:0000313" key="2">
    <source>
        <dbReference type="EMBL" id="WOL09023.1"/>
    </source>
</evidence>
<evidence type="ECO:0000313" key="3">
    <source>
        <dbReference type="Proteomes" id="UP001327560"/>
    </source>
</evidence>
<evidence type="ECO:0000256" key="1">
    <source>
        <dbReference type="SAM" id="MobiDB-lite"/>
    </source>
</evidence>
<dbReference type="AlphaFoldDB" id="A0AAQ3KL36"/>